<keyword evidence="11" id="KW-0449">Lipoprotein</keyword>
<keyword evidence="7" id="KW-0119">Carbohydrate metabolism</keyword>
<reference evidence="11 12" key="1">
    <citation type="submission" date="2015-06" db="EMBL/GenBank/DDBJ databases">
        <title>Draft genome sequence of an Alphaproteobacteria species associated to the Mediterranean sponge Oscarella lobularis.</title>
        <authorList>
            <person name="Jourda C."/>
            <person name="Santini S."/>
            <person name="Claverie J.-M."/>
        </authorList>
    </citation>
    <scope>NUCLEOTIDE SEQUENCE [LARGE SCALE GENOMIC DNA]</scope>
    <source>
        <strain evidence="11">IGS</strain>
    </source>
</reference>
<proteinExistence type="inferred from homology"/>
<evidence type="ECO:0000256" key="6">
    <source>
        <dbReference type="ARBA" id="ARBA00022801"/>
    </source>
</evidence>
<protein>
    <submittedName>
        <fullName evidence="11">Putative esterase lipoprotein LPQC</fullName>
    </submittedName>
</protein>
<evidence type="ECO:0000256" key="4">
    <source>
        <dbReference type="ARBA" id="ARBA00022651"/>
    </source>
</evidence>
<keyword evidence="3" id="KW-0964">Secreted</keyword>
<comment type="caution">
    <text evidence="11">The sequence shown here is derived from an EMBL/GenBank/DDBJ whole genome shotgun (WGS) entry which is preliminary data.</text>
</comment>
<evidence type="ECO:0000256" key="2">
    <source>
        <dbReference type="ARBA" id="ARBA00010278"/>
    </source>
</evidence>
<dbReference type="STRING" id="1675527.AIOL_000067"/>
<dbReference type="GO" id="GO:0005576">
    <property type="term" value="C:extracellular region"/>
    <property type="evidence" value="ECO:0007669"/>
    <property type="project" value="UniProtKB-SubCell"/>
</dbReference>
<feature type="chain" id="PRO_5005320272" evidence="10">
    <location>
        <begin position="20"/>
        <end position="259"/>
    </location>
</feature>
<accession>A0A0J9H2L9</accession>
<dbReference type="EMBL" id="LFTY01000001">
    <property type="protein sequence ID" value="KMW59918.1"/>
    <property type="molecule type" value="Genomic_DNA"/>
</dbReference>
<comment type="subcellular location">
    <subcellularLocation>
        <location evidence="1">Secreted</location>
    </subcellularLocation>
</comment>
<feature type="signal peptide" evidence="10">
    <location>
        <begin position="1"/>
        <end position="19"/>
    </location>
</feature>
<evidence type="ECO:0000256" key="10">
    <source>
        <dbReference type="SAM" id="SignalP"/>
    </source>
</evidence>
<comment type="similarity">
    <text evidence="2">Belongs to the faeC family.</text>
</comment>
<dbReference type="Gene3D" id="3.40.50.1820">
    <property type="entry name" value="alpha/beta hydrolase"/>
    <property type="match status" value="1"/>
</dbReference>
<evidence type="ECO:0000256" key="9">
    <source>
        <dbReference type="ARBA" id="ARBA00025250"/>
    </source>
</evidence>
<evidence type="ECO:0000256" key="3">
    <source>
        <dbReference type="ARBA" id="ARBA00022525"/>
    </source>
</evidence>
<keyword evidence="4" id="KW-0858">Xylan degradation</keyword>
<gene>
    <name evidence="11" type="ORF">AIOL_000067</name>
</gene>
<evidence type="ECO:0000256" key="8">
    <source>
        <dbReference type="ARBA" id="ARBA00023326"/>
    </source>
</evidence>
<keyword evidence="6" id="KW-0378">Hydrolase</keyword>
<dbReference type="PANTHER" id="PTHR38050:SF1">
    <property type="entry name" value="FERULOYL ESTERASE C"/>
    <property type="match status" value="1"/>
</dbReference>
<keyword evidence="12" id="KW-1185">Reference proteome</keyword>
<keyword evidence="8" id="KW-0624">Polysaccharide degradation</keyword>
<dbReference type="AlphaFoldDB" id="A0A0J9H2L9"/>
<evidence type="ECO:0000313" key="11">
    <source>
        <dbReference type="EMBL" id="KMW59918.1"/>
    </source>
</evidence>
<dbReference type="PANTHER" id="PTHR38050">
    <property type="match status" value="1"/>
</dbReference>
<dbReference type="InterPro" id="IPR043595">
    <property type="entry name" value="FaeB/C/D"/>
</dbReference>
<dbReference type="GO" id="GO:0045493">
    <property type="term" value="P:xylan catabolic process"/>
    <property type="evidence" value="ECO:0007669"/>
    <property type="project" value="UniProtKB-KW"/>
</dbReference>
<organism evidence="11 12">
    <name type="scientific">Candidatus Rhodobacter oscarellae</name>
    <dbReference type="NCBI Taxonomy" id="1675527"/>
    <lineage>
        <taxon>Bacteria</taxon>
        <taxon>Pseudomonadati</taxon>
        <taxon>Pseudomonadota</taxon>
        <taxon>Alphaproteobacteria</taxon>
        <taxon>Rhodobacterales</taxon>
        <taxon>Rhodobacter group</taxon>
        <taxon>Rhodobacter</taxon>
    </lineage>
</organism>
<evidence type="ECO:0000313" key="12">
    <source>
        <dbReference type="Proteomes" id="UP000037178"/>
    </source>
</evidence>
<dbReference type="PATRIC" id="fig|1675527.3.peg.87"/>
<dbReference type="Proteomes" id="UP000037178">
    <property type="component" value="Unassembled WGS sequence"/>
</dbReference>
<keyword evidence="5 10" id="KW-0732">Signal</keyword>
<dbReference type="SUPFAM" id="SSF53474">
    <property type="entry name" value="alpha/beta-Hydrolases"/>
    <property type="match status" value="1"/>
</dbReference>
<dbReference type="GO" id="GO:0030600">
    <property type="term" value="F:feruloyl esterase activity"/>
    <property type="evidence" value="ECO:0007669"/>
    <property type="project" value="InterPro"/>
</dbReference>
<sequence>MTRLFLSALLCLVGLSAAAAECAGQTPCAVGDRSYHLRVPDGWDGVSPLPVLLHFHGWGRQGSLTVRHGRIAVGYVAEHVLLVAPNGLNGSWAFRRPGSRDTDFAEAVLADVAKRYPIDRQNIFVSGYSWGANMAWRFVCESRVAVAGLLAVSGTLSQRETCARAPREMRQVFGLGDGVLAFPMGPGGDQTYPVALWRQRMGCGEGVSEGAWNARPFLTFERTRWDCADGKVVLDVHPGGHFIPHDWIPIQVGEILGLR</sequence>
<evidence type="ECO:0000256" key="5">
    <source>
        <dbReference type="ARBA" id="ARBA00022729"/>
    </source>
</evidence>
<dbReference type="InterPro" id="IPR029058">
    <property type="entry name" value="AB_hydrolase_fold"/>
</dbReference>
<name>A0A0J9H2L9_9RHOB</name>
<evidence type="ECO:0000256" key="1">
    <source>
        <dbReference type="ARBA" id="ARBA00004613"/>
    </source>
</evidence>
<dbReference type="OrthoDB" id="9767239at2"/>
<evidence type="ECO:0000256" key="7">
    <source>
        <dbReference type="ARBA" id="ARBA00023277"/>
    </source>
</evidence>
<dbReference type="RefSeq" id="WP_049641065.1">
    <property type="nucleotide sequence ID" value="NZ_LFTY01000001.1"/>
</dbReference>
<comment type="function">
    <text evidence="9">Involved in degradation of plant cell walls. Hydrolyzes the feruloyl-arabinose ester bond in arabinoxylans, and the feruloyl-galactose ester bond in pectin. Active against paranitrophenyl-acetate, methyl ferulate and wheat arabinoxylan.</text>
</comment>